<feature type="region of interest" description="Disordered" evidence="12">
    <location>
        <begin position="718"/>
        <end position="762"/>
    </location>
</feature>
<feature type="domain" description="CRM" evidence="13">
    <location>
        <begin position="324"/>
        <end position="421"/>
    </location>
</feature>
<dbReference type="PANTHER" id="PTHR31846">
    <property type="entry name" value="CRS1 / YHBY (CRM) DOMAIN-CONTAINING PROTEIN"/>
    <property type="match status" value="1"/>
</dbReference>
<keyword evidence="3" id="KW-0934">Plastid</keyword>
<feature type="compositionally biased region" description="Acidic residues" evidence="12">
    <location>
        <begin position="683"/>
        <end position="705"/>
    </location>
</feature>
<feature type="compositionally biased region" description="Low complexity" evidence="12">
    <location>
        <begin position="227"/>
        <end position="243"/>
    </location>
</feature>
<keyword evidence="8" id="KW-0508">mRNA splicing</keyword>
<dbReference type="SUPFAM" id="SSF75471">
    <property type="entry name" value="YhbY-like"/>
    <property type="match status" value="3"/>
</dbReference>
<evidence type="ECO:0000256" key="4">
    <source>
        <dbReference type="ARBA" id="ARBA00022664"/>
    </source>
</evidence>
<evidence type="ECO:0000313" key="15">
    <source>
        <dbReference type="Proteomes" id="UP000585474"/>
    </source>
</evidence>
<dbReference type="GO" id="GO:0006397">
    <property type="term" value="P:mRNA processing"/>
    <property type="evidence" value="ECO:0007669"/>
    <property type="project" value="UniProtKB-KW"/>
</dbReference>
<evidence type="ECO:0000256" key="8">
    <source>
        <dbReference type="ARBA" id="ARBA00023187"/>
    </source>
</evidence>
<dbReference type="GO" id="GO:0003729">
    <property type="term" value="F:mRNA binding"/>
    <property type="evidence" value="ECO:0007669"/>
    <property type="project" value="InterPro"/>
</dbReference>
<proteinExistence type="predicted"/>
<dbReference type="SMART" id="SM01103">
    <property type="entry name" value="CRS1_YhbY"/>
    <property type="match status" value="3"/>
</dbReference>
<dbReference type="InterPro" id="IPR001890">
    <property type="entry name" value="RNA-binding_CRM"/>
</dbReference>
<dbReference type="EMBL" id="BJWL01000024">
    <property type="protein sequence ID" value="GFZ14143.1"/>
    <property type="molecule type" value="Genomic_DNA"/>
</dbReference>
<evidence type="ECO:0000256" key="9">
    <source>
        <dbReference type="ARBA" id="ARBA00023274"/>
    </source>
</evidence>
<dbReference type="AlphaFoldDB" id="A0A7J0GTM4"/>
<name>A0A7J0GTM4_9ERIC</name>
<feature type="region of interest" description="Disordered" evidence="12">
    <location>
        <begin position="683"/>
        <end position="706"/>
    </location>
</feature>
<dbReference type="GO" id="GO:0000373">
    <property type="term" value="P:Group II intron splicing"/>
    <property type="evidence" value="ECO:0007669"/>
    <property type="project" value="UniProtKB-ARBA"/>
</dbReference>
<dbReference type="GO" id="GO:1990904">
    <property type="term" value="C:ribonucleoprotein complex"/>
    <property type="evidence" value="ECO:0007669"/>
    <property type="project" value="UniProtKB-KW"/>
</dbReference>
<feature type="domain" description="CRM" evidence="13">
    <location>
        <begin position="117"/>
        <end position="213"/>
    </location>
</feature>
<organism evidence="14 15">
    <name type="scientific">Actinidia rufa</name>
    <dbReference type="NCBI Taxonomy" id="165716"/>
    <lineage>
        <taxon>Eukaryota</taxon>
        <taxon>Viridiplantae</taxon>
        <taxon>Streptophyta</taxon>
        <taxon>Embryophyta</taxon>
        <taxon>Tracheophyta</taxon>
        <taxon>Spermatophyta</taxon>
        <taxon>Magnoliopsida</taxon>
        <taxon>eudicotyledons</taxon>
        <taxon>Gunneridae</taxon>
        <taxon>Pentapetalae</taxon>
        <taxon>asterids</taxon>
        <taxon>Ericales</taxon>
        <taxon>Actinidiaceae</taxon>
        <taxon>Actinidia</taxon>
    </lineage>
</organism>
<evidence type="ECO:0000256" key="3">
    <source>
        <dbReference type="ARBA" id="ARBA00022640"/>
    </source>
</evidence>
<dbReference type="Proteomes" id="UP000585474">
    <property type="component" value="Unassembled WGS sequence"/>
</dbReference>
<keyword evidence="15" id="KW-1185">Reference proteome</keyword>
<gene>
    <name evidence="14" type="ORF">Acr_24g0003330</name>
</gene>
<evidence type="ECO:0000256" key="7">
    <source>
        <dbReference type="ARBA" id="ARBA00022946"/>
    </source>
</evidence>
<keyword evidence="11" id="KW-0175">Coiled coil</keyword>
<reference evidence="14 15" key="1">
    <citation type="submission" date="2019-07" db="EMBL/GenBank/DDBJ databases">
        <title>De Novo Assembly of kiwifruit Actinidia rufa.</title>
        <authorList>
            <person name="Sugita-Konishi S."/>
            <person name="Sato K."/>
            <person name="Mori E."/>
            <person name="Abe Y."/>
            <person name="Kisaki G."/>
            <person name="Hamano K."/>
            <person name="Suezawa K."/>
            <person name="Otani M."/>
            <person name="Fukuda T."/>
            <person name="Manabe T."/>
            <person name="Gomi K."/>
            <person name="Tabuchi M."/>
            <person name="Akimitsu K."/>
            <person name="Kataoka I."/>
        </authorList>
    </citation>
    <scope>NUCLEOTIDE SEQUENCE [LARGE SCALE GENOMIC DNA]</scope>
    <source>
        <strain evidence="15">cv. Fuchu</strain>
    </source>
</reference>
<evidence type="ECO:0000256" key="6">
    <source>
        <dbReference type="ARBA" id="ARBA00022884"/>
    </source>
</evidence>
<evidence type="ECO:0000259" key="13">
    <source>
        <dbReference type="PROSITE" id="PS51295"/>
    </source>
</evidence>
<dbReference type="GO" id="GO:0009507">
    <property type="term" value="C:chloroplast"/>
    <property type="evidence" value="ECO:0007669"/>
    <property type="project" value="UniProtKB-SubCell"/>
</dbReference>
<accession>A0A7J0GTM4</accession>
<keyword evidence="9" id="KW-0687">Ribonucleoprotein</keyword>
<keyword evidence="5" id="KW-0677">Repeat</keyword>
<evidence type="ECO:0000256" key="12">
    <source>
        <dbReference type="SAM" id="MobiDB-lite"/>
    </source>
</evidence>
<evidence type="ECO:0000256" key="5">
    <source>
        <dbReference type="ARBA" id="ARBA00022737"/>
    </source>
</evidence>
<feature type="coiled-coil region" evidence="11">
    <location>
        <begin position="492"/>
        <end position="526"/>
    </location>
</feature>
<dbReference type="FunFam" id="3.30.110.60:FF:000003">
    <property type="entry name" value="CRM-domain containing factor CFM3B, chloroplastic"/>
    <property type="match status" value="1"/>
</dbReference>
<dbReference type="Gene3D" id="3.30.110.60">
    <property type="entry name" value="YhbY-like"/>
    <property type="match status" value="3"/>
</dbReference>
<evidence type="ECO:0000256" key="1">
    <source>
        <dbReference type="ARBA" id="ARBA00004229"/>
    </source>
</evidence>
<dbReference type="FunFam" id="3.30.110.60:FF:000002">
    <property type="entry name" value="CRS2-associated factor 1, chloroplastic"/>
    <property type="match status" value="2"/>
</dbReference>
<keyword evidence="2" id="KW-0150">Chloroplast</keyword>
<evidence type="ECO:0000313" key="14">
    <source>
        <dbReference type="EMBL" id="GFZ14143.1"/>
    </source>
</evidence>
<sequence>MPLVPSRQFYPATTTFLDSFQSSVTKLHVSTRLRFFRGERGGEEREIEKGSVEDIFYVEEGMLPNSRGGFSLESPLGVENVFGSDGEARFPWEKPVDKESEKRDSVRQKSRTSLAELTLPESELRRLRNLALRTKNKTRIGGAGVTREMVEFIHHKWKSSEIVRLKIEGAPALNMKRMHEILERKTGGLVIWRSGTSISLYRGVSYASPSLRESKAKQNRNEISLNSLSTTKYRSRSSSESGSVNDVPVATFGESRSSLEEEKNTESSEEVVYEDVVEELLDSLGPRYTDWPGSEPLPVDADLLPGIVAGYQPPFRVLPYGVRGTLSVKEATALRRVARFIPPHFALGRSRQHQGLAVAMVKLWGKSSIAKVAIKRGVQLTTSERMAEDIKKLTGGSLLSRNKDFLVFYRGKDFLSPEVAEALLEKERLAKALQDEEEQARLRASTMVTPNVEIHDESGTAGTLEETLDANTRWGKILDDCDKEKVMREAEVLRHADLVRKLEKKLAFAERKLMRAERNLSKVEESLSPAERPADLDSLTEEERFMFRKLGLRMKAFLLLGRRGVFDGTVENMHLHWKYRELVKIVLKAKNFEEVKNIALSLEAESGGVLVSVDKVSKGYAIIVYRGKDYQRPSALRPKNLLTKRKALARSIELQRREALLNHISTLQTRAGELRSEIDQMEIEEGDDSDEAYLETFDTDDDGEGEIDRSILNHHLETNFPYDFQDQESEEPEDHNSYATASESSMRVDQMEEEDTGRRSLS</sequence>
<dbReference type="Pfam" id="PF01985">
    <property type="entry name" value="CRS1_YhbY"/>
    <property type="match status" value="3"/>
</dbReference>
<keyword evidence="6 10" id="KW-0694">RNA-binding</keyword>
<feature type="domain" description="CRM" evidence="13">
    <location>
        <begin position="537"/>
        <end position="637"/>
    </location>
</feature>
<feature type="compositionally biased region" description="Polar residues" evidence="12">
    <location>
        <begin position="737"/>
        <end position="747"/>
    </location>
</feature>
<keyword evidence="4" id="KW-0507">mRNA processing</keyword>
<dbReference type="PROSITE" id="PS51295">
    <property type="entry name" value="CRM"/>
    <property type="match status" value="3"/>
</dbReference>
<evidence type="ECO:0000256" key="11">
    <source>
        <dbReference type="SAM" id="Coils"/>
    </source>
</evidence>
<dbReference type="InterPro" id="IPR035920">
    <property type="entry name" value="YhbY-like_sf"/>
</dbReference>
<comment type="caution">
    <text evidence="14">The sequence shown here is derived from an EMBL/GenBank/DDBJ whole genome shotgun (WGS) entry which is preliminary data.</text>
</comment>
<dbReference type="InterPro" id="IPR045278">
    <property type="entry name" value="CRS1/CFM2/CFM3"/>
</dbReference>
<keyword evidence="7" id="KW-0809">Transit peptide</keyword>
<evidence type="ECO:0000256" key="10">
    <source>
        <dbReference type="PROSITE-ProRule" id="PRU00626"/>
    </source>
</evidence>
<dbReference type="OrthoDB" id="551352at2759"/>
<comment type="subcellular location">
    <subcellularLocation>
        <location evidence="1">Plastid</location>
        <location evidence="1">Chloroplast</location>
    </subcellularLocation>
</comment>
<dbReference type="PANTHER" id="PTHR31846:SF19">
    <property type="entry name" value="CRM-DOMAIN CONTAINING FACTOR CFM3A, CHLOROPLASTIC_MITOCHONDRIAL"/>
    <property type="match status" value="1"/>
</dbReference>
<protein>
    <submittedName>
        <fullName evidence="14">CRM family member 3A</fullName>
    </submittedName>
</protein>
<feature type="compositionally biased region" description="Basic and acidic residues" evidence="12">
    <location>
        <begin position="257"/>
        <end position="266"/>
    </location>
</feature>
<evidence type="ECO:0000256" key="2">
    <source>
        <dbReference type="ARBA" id="ARBA00022528"/>
    </source>
</evidence>
<feature type="region of interest" description="Disordered" evidence="12">
    <location>
        <begin position="212"/>
        <end position="268"/>
    </location>
</feature>